<gene>
    <name evidence="1" type="ORF">Hypma_016480</name>
</gene>
<dbReference type="InParanoid" id="A0A369J3C3"/>
<comment type="caution">
    <text evidence="1">The sequence shown here is derived from an EMBL/GenBank/DDBJ whole genome shotgun (WGS) entry which is preliminary data.</text>
</comment>
<dbReference type="OrthoDB" id="2864564at2759"/>
<evidence type="ECO:0000313" key="1">
    <source>
        <dbReference type="EMBL" id="RDB14885.1"/>
    </source>
</evidence>
<dbReference type="AlphaFoldDB" id="A0A369J3C3"/>
<proteinExistence type="predicted"/>
<evidence type="ECO:0008006" key="3">
    <source>
        <dbReference type="Google" id="ProtNLM"/>
    </source>
</evidence>
<dbReference type="Gene3D" id="3.80.10.10">
    <property type="entry name" value="Ribonuclease Inhibitor"/>
    <property type="match status" value="1"/>
</dbReference>
<dbReference type="Proteomes" id="UP000076154">
    <property type="component" value="Unassembled WGS sequence"/>
</dbReference>
<evidence type="ECO:0000313" key="2">
    <source>
        <dbReference type="Proteomes" id="UP000076154"/>
    </source>
</evidence>
<organism evidence="1 2">
    <name type="scientific">Hypsizygus marmoreus</name>
    <name type="common">White beech mushroom</name>
    <name type="synonym">Agaricus marmoreus</name>
    <dbReference type="NCBI Taxonomy" id="39966"/>
    <lineage>
        <taxon>Eukaryota</taxon>
        <taxon>Fungi</taxon>
        <taxon>Dikarya</taxon>
        <taxon>Basidiomycota</taxon>
        <taxon>Agaricomycotina</taxon>
        <taxon>Agaricomycetes</taxon>
        <taxon>Agaricomycetidae</taxon>
        <taxon>Agaricales</taxon>
        <taxon>Tricholomatineae</taxon>
        <taxon>Lyophyllaceae</taxon>
        <taxon>Hypsizygus</taxon>
    </lineage>
</organism>
<name>A0A369J3C3_HYPMA</name>
<dbReference type="InterPro" id="IPR032675">
    <property type="entry name" value="LRR_dom_sf"/>
</dbReference>
<sequence>MDTISLPSELWGEVFKHISADWLPHVTLTCQAFRTLGIPRLFHEFIFHPYFVDLGMLSRSRIVPQMRYAPDDETIEDAMKRLEFFASSSISSHVYKCEITPWDSGDVDQSYDFGSSDPDNLLNAFFERLPQFSNLQHLDCYSVNFKSFALSQLSLVPDIHQLKLSSCNVFTTSVLPTVHARTFHFGYAGRPEVLSQCGAGKWFHLLDLDRLEDLKVWPNHASTAIFGDATALPSLTATRRLSLALPLSLIPTLPIILQRLPSLQRLHISQFGSQDSHQSQVLANQIPHSTPPPLLHYEGPYELLHLVIAPGMLSLSLDSFGPDVCDPDILSRQLVSYKHSVKNIKFFRAKLLRLDPSFFSDVCSLFIDLKAVYIEAGYGNDVFTPTGFLDDLPIDKLPVGIEHIIMDWSAQNYEEAESKSVSFKDRLVNQRSSIKSVWLSDRTHLAFFWKREESGRETVKKYPIDSATARYAAILARTKFYPDTFLLEL</sequence>
<dbReference type="EMBL" id="LUEZ02000096">
    <property type="protein sequence ID" value="RDB14885.1"/>
    <property type="molecule type" value="Genomic_DNA"/>
</dbReference>
<dbReference type="SUPFAM" id="SSF52047">
    <property type="entry name" value="RNI-like"/>
    <property type="match status" value="1"/>
</dbReference>
<keyword evidence="2" id="KW-1185">Reference proteome</keyword>
<protein>
    <recommendedName>
        <fullName evidence="3">F-box domain-containing protein</fullName>
    </recommendedName>
</protein>
<reference evidence="1" key="1">
    <citation type="submission" date="2018-04" db="EMBL/GenBank/DDBJ databases">
        <title>Whole genome sequencing of Hypsizygus marmoreus.</title>
        <authorList>
            <person name="Choi I.-G."/>
            <person name="Min B."/>
            <person name="Kim J.-G."/>
            <person name="Kim S."/>
            <person name="Oh Y.-L."/>
            <person name="Kong W.-S."/>
            <person name="Park H."/>
            <person name="Jeong J."/>
            <person name="Song E.-S."/>
        </authorList>
    </citation>
    <scope>NUCLEOTIDE SEQUENCE [LARGE SCALE GENOMIC DNA]</scope>
    <source>
        <strain evidence="1">51987-8</strain>
    </source>
</reference>
<accession>A0A369J3C3</accession>